<evidence type="ECO:0000313" key="3">
    <source>
        <dbReference type="Proteomes" id="UP000627984"/>
    </source>
</evidence>
<dbReference type="EMBL" id="BMQD01000007">
    <property type="protein sequence ID" value="GGK67037.1"/>
    <property type="molecule type" value="Genomic_DNA"/>
</dbReference>
<evidence type="ECO:0000313" key="2">
    <source>
        <dbReference type="EMBL" id="GGK67037.1"/>
    </source>
</evidence>
<proteinExistence type="predicted"/>
<organism evidence="2 3">
    <name type="scientific">Planomonospora parontospora</name>
    <dbReference type="NCBI Taxonomy" id="58119"/>
    <lineage>
        <taxon>Bacteria</taxon>
        <taxon>Bacillati</taxon>
        <taxon>Actinomycetota</taxon>
        <taxon>Actinomycetes</taxon>
        <taxon>Streptosporangiales</taxon>
        <taxon>Streptosporangiaceae</taxon>
        <taxon>Planomonospora</taxon>
    </lineage>
</organism>
<name>A0AA37BGA1_9ACTN</name>
<dbReference type="AlphaFoldDB" id="A0AA37BGA1"/>
<accession>A0AA37BGA1</accession>
<reference evidence="2" key="2">
    <citation type="submission" date="2022-09" db="EMBL/GenBank/DDBJ databases">
        <authorList>
            <person name="Sun Q."/>
            <person name="Ohkuma M."/>
        </authorList>
    </citation>
    <scope>NUCLEOTIDE SEQUENCE</scope>
    <source>
        <strain evidence="2">JCM 3093</strain>
    </source>
</reference>
<protein>
    <submittedName>
        <fullName evidence="2">Uncharacterized protein</fullName>
    </submittedName>
</protein>
<sequence length="170" mass="18284">MKRSLAAASAVFALALAGTTAAEAAAVPDFPNPKIFGASFQRDPGHDFTKRISPRRDGVLRGWITYVGSRHVEYEPIKWKRAKYAEGYFVGPPEGDVTAYASPVAGDVVYLSAFGCGKARAGTTVSPKTGLGVKRCSRKALLANAKKSRMPGLITVYKGKIVKFQEIYTP</sequence>
<dbReference type="Proteomes" id="UP000627984">
    <property type="component" value="Unassembled WGS sequence"/>
</dbReference>
<evidence type="ECO:0000256" key="1">
    <source>
        <dbReference type="SAM" id="SignalP"/>
    </source>
</evidence>
<keyword evidence="1" id="KW-0732">Signal</keyword>
<gene>
    <name evidence="2" type="ORF">GCM10010126_28150</name>
</gene>
<comment type="caution">
    <text evidence="2">The sequence shown here is derived from an EMBL/GenBank/DDBJ whole genome shotgun (WGS) entry which is preliminary data.</text>
</comment>
<reference evidence="2" key="1">
    <citation type="journal article" date="2014" name="Int. J. Syst. Evol. Microbiol.">
        <title>Complete genome sequence of Corynebacterium casei LMG S-19264T (=DSM 44701T), isolated from a smear-ripened cheese.</title>
        <authorList>
            <consortium name="US DOE Joint Genome Institute (JGI-PGF)"/>
            <person name="Walter F."/>
            <person name="Albersmeier A."/>
            <person name="Kalinowski J."/>
            <person name="Ruckert C."/>
        </authorList>
    </citation>
    <scope>NUCLEOTIDE SEQUENCE</scope>
    <source>
        <strain evidence="2">JCM 3093</strain>
    </source>
</reference>
<feature type="signal peptide" evidence="1">
    <location>
        <begin position="1"/>
        <end position="24"/>
    </location>
</feature>
<dbReference type="RefSeq" id="WP_191895125.1">
    <property type="nucleotide sequence ID" value="NZ_BMQD01000007.1"/>
</dbReference>
<feature type="chain" id="PRO_5041437592" evidence="1">
    <location>
        <begin position="25"/>
        <end position="170"/>
    </location>
</feature>